<dbReference type="InterPro" id="IPR025110">
    <property type="entry name" value="AMP-bd_C"/>
</dbReference>
<dbReference type="EMBL" id="LHPG02000009">
    <property type="protein sequence ID" value="PRW56153.1"/>
    <property type="molecule type" value="Genomic_DNA"/>
</dbReference>
<evidence type="ECO:0000256" key="2">
    <source>
        <dbReference type="SAM" id="MobiDB-lite"/>
    </source>
</evidence>
<dbReference type="SUPFAM" id="SSF56801">
    <property type="entry name" value="Acetyl-CoA synthetase-like"/>
    <property type="match status" value="1"/>
</dbReference>
<feature type="domain" description="AMP-binding enzyme C-terminal" evidence="4">
    <location>
        <begin position="440"/>
        <end position="476"/>
    </location>
</feature>
<dbReference type="AlphaFoldDB" id="A0A2P6TQ44"/>
<dbReference type="Pfam" id="PF13193">
    <property type="entry name" value="AMP-binding_C"/>
    <property type="match status" value="1"/>
</dbReference>
<name>A0A2P6TQ44_CHLSO</name>
<dbReference type="InterPro" id="IPR042099">
    <property type="entry name" value="ANL_N_sf"/>
</dbReference>
<dbReference type="Gene3D" id="3.40.50.12780">
    <property type="entry name" value="N-terminal domain of ligase-like"/>
    <property type="match status" value="1"/>
</dbReference>
<accession>A0A2P6TQ44</accession>
<comment type="similarity">
    <text evidence="1">Belongs to the ATP-dependent AMP-binding enzyme family.</text>
</comment>
<dbReference type="CDD" id="cd05941">
    <property type="entry name" value="MCS"/>
    <property type="match status" value="1"/>
</dbReference>
<feature type="region of interest" description="Disordered" evidence="2">
    <location>
        <begin position="483"/>
        <end position="533"/>
    </location>
</feature>
<dbReference type="InterPro" id="IPR020845">
    <property type="entry name" value="AMP-binding_CS"/>
</dbReference>
<keyword evidence="6" id="KW-1185">Reference proteome</keyword>
<reference evidence="5 6" key="1">
    <citation type="journal article" date="2018" name="Plant J.">
        <title>Genome sequences of Chlorella sorokiniana UTEX 1602 and Micractinium conductrix SAG 241.80: implications to maltose excretion by a green alga.</title>
        <authorList>
            <person name="Arriola M.B."/>
            <person name="Velmurugan N."/>
            <person name="Zhang Y."/>
            <person name="Plunkett M.H."/>
            <person name="Hondzo H."/>
            <person name="Barney B.M."/>
        </authorList>
    </citation>
    <scope>NUCLEOTIDE SEQUENCE [LARGE SCALE GENOMIC DNA]</scope>
    <source>
        <strain evidence="6">UTEX 1602</strain>
    </source>
</reference>
<dbReference type="PROSITE" id="PS00455">
    <property type="entry name" value="AMP_BINDING"/>
    <property type="match status" value="1"/>
</dbReference>
<comment type="caution">
    <text evidence="5">The sequence shown here is derived from an EMBL/GenBank/DDBJ whole genome shotgun (WGS) entry which is preliminary data.</text>
</comment>
<dbReference type="InterPro" id="IPR045851">
    <property type="entry name" value="AMP-bd_C_sf"/>
</dbReference>
<dbReference type="InterPro" id="IPR000873">
    <property type="entry name" value="AMP-dep_synth/lig_dom"/>
</dbReference>
<evidence type="ECO:0000256" key="1">
    <source>
        <dbReference type="ARBA" id="ARBA00006432"/>
    </source>
</evidence>
<protein>
    <submittedName>
        <fullName evidence="5">Malonate--ligase</fullName>
    </submittedName>
</protein>
<gene>
    <name evidence="5" type="ORF">C2E21_5051</name>
</gene>
<proteinExistence type="inferred from homology"/>
<evidence type="ECO:0000313" key="5">
    <source>
        <dbReference type="EMBL" id="PRW56153.1"/>
    </source>
</evidence>
<dbReference type="PANTHER" id="PTHR43201:SF8">
    <property type="entry name" value="ACYL-COA SYNTHETASE FAMILY MEMBER 3"/>
    <property type="match status" value="1"/>
</dbReference>
<dbReference type="Pfam" id="PF00501">
    <property type="entry name" value="AMP-binding"/>
    <property type="match status" value="1"/>
</dbReference>
<feature type="domain" description="AMP-dependent synthetase/ligase" evidence="3">
    <location>
        <begin position="57"/>
        <end position="387"/>
    </location>
</feature>
<dbReference type="Proteomes" id="UP000239899">
    <property type="component" value="Unassembled WGS sequence"/>
</dbReference>
<sequence length="583" mass="61885">MEVLKSALAFQQRTAIVAAGQSYRYRDVLSASLAACRKLEGAAAAPAAAPASGGASGNGPRVALFADPGAEYVAGQFGTWLHSGISVPLCLSHPDRELQYVLEDAEVSSVLASEQHAERLYRLAQPFGAAVHVVEAQPSAAEQQQQQEDGQEADELEAAVSQRLVGQRPQDGALIIYTSGTTGRPKGALHTHSSLLAMVDNLCSAWQWQADDRILHTLPLHHVHGIVNALLCTLRAGACVDMLPRFQPGEVWQHLLRLQDPVTVFMGVPTMYSKLLSMYDHMEPSQQQQAAAAARRLRLTVSGSAACPTPIMERWEQLSGEKLLERYGMTETGMLLGNPYRGERRPGTVGQPFPGVQVCITNADGSDAGPGPGELRVCGPQLFKEYWRRPDATADAFDEQGFFLTGDTGVLEDGGYYRLLGRTSVDVIKQGGYKISALHIESALLEHPAIAEVAVLGLPDAEYGETIAAVVALKTAPQATSTAASSPAASGANGGSSSSGSSSAASSSSSSSSSGSSSAASSSGNTNTNGNGSLSLHDLRAWARDRLPPYQLPRHLELVEAIPRNAMGKVNKKELRRQLFPEA</sequence>
<dbReference type="GO" id="GO:0006631">
    <property type="term" value="P:fatty acid metabolic process"/>
    <property type="evidence" value="ECO:0007669"/>
    <property type="project" value="TreeGrafter"/>
</dbReference>
<evidence type="ECO:0000259" key="4">
    <source>
        <dbReference type="Pfam" id="PF13193"/>
    </source>
</evidence>
<dbReference type="GO" id="GO:0031956">
    <property type="term" value="F:medium-chain fatty acid-CoA ligase activity"/>
    <property type="evidence" value="ECO:0007669"/>
    <property type="project" value="TreeGrafter"/>
</dbReference>
<evidence type="ECO:0000313" key="6">
    <source>
        <dbReference type="Proteomes" id="UP000239899"/>
    </source>
</evidence>
<dbReference type="STRING" id="3076.A0A2P6TQ44"/>
<dbReference type="PANTHER" id="PTHR43201">
    <property type="entry name" value="ACYL-COA SYNTHETASE"/>
    <property type="match status" value="1"/>
</dbReference>
<dbReference type="OrthoDB" id="2962993at2759"/>
<evidence type="ECO:0000259" key="3">
    <source>
        <dbReference type="Pfam" id="PF00501"/>
    </source>
</evidence>
<organism evidence="5 6">
    <name type="scientific">Chlorella sorokiniana</name>
    <name type="common">Freshwater green alga</name>
    <dbReference type="NCBI Taxonomy" id="3076"/>
    <lineage>
        <taxon>Eukaryota</taxon>
        <taxon>Viridiplantae</taxon>
        <taxon>Chlorophyta</taxon>
        <taxon>core chlorophytes</taxon>
        <taxon>Trebouxiophyceae</taxon>
        <taxon>Chlorellales</taxon>
        <taxon>Chlorellaceae</taxon>
        <taxon>Chlorella clade</taxon>
        <taxon>Chlorella</taxon>
    </lineage>
</organism>
<dbReference type="Gene3D" id="3.30.300.30">
    <property type="match status" value="1"/>
</dbReference>